<keyword evidence="1" id="KW-0472">Membrane</keyword>
<organism evidence="2 3">
    <name type="scientific">Colletotrichum melonis</name>
    <dbReference type="NCBI Taxonomy" id="1209925"/>
    <lineage>
        <taxon>Eukaryota</taxon>
        <taxon>Fungi</taxon>
        <taxon>Dikarya</taxon>
        <taxon>Ascomycota</taxon>
        <taxon>Pezizomycotina</taxon>
        <taxon>Sordariomycetes</taxon>
        <taxon>Hypocreomycetidae</taxon>
        <taxon>Glomerellales</taxon>
        <taxon>Glomerellaceae</taxon>
        <taxon>Colletotrichum</taxon>
        <taxon>Colletotrichum acutatum species complex</taxon>
    </lineage>
</organism>
<feature type="transmembrane region" description="Helical" evidence="1">
    <location>
        <begin position="21"/>
        <end position="38"/>
    </location>
</feature>
<evidence type="ECO:0000313" key="3">
    <source>
        <dbReference type="Proteomes" id="UP001239795"/>
    </source>
</evidence>
<keyword evidence="3" id="KW-1185">Reference proteome</keyword>
<dbReference type="AlphaFoldDB" id="A0AAI9Y2B6"/>
<sequence length="51" mass="5694">MSNTTTRLSVRTSMQPCGPPYAVGSCKTCMVLFFLVSFETKTWEFLLPGKT</sequence>
<dbReference type="PROSITE" id="PS51257">
    <property type="entry name" value="PROKAR_LIPOPROTEIN"/>
    <property type="match status" value="1"/>
</dbReference>
<evidence type="ECO:0000313" key="2">
    <source>
        <dbReference type="EMBL" id="KAK1468838.1"/>
    </source>
</evidence>
<accession>A0AAI9Y2B6</accession>
<comment type="caution">
    <text evidence="2">The sequence shown here is derived from an EMBL/GenBank/DDBJ whole genome shotgun (WGS) entry which is preliminary data.</text>
</comment>
<reference evidence="2 3" key="1">
    <citation type="submission" date="2016-10" db="EMBL/GenBank/DDBJ databases">
        <title>The genome sequence of Colletotrichum fioriniae PJ7.</title>
        <authorList>
            <person name="Baroncelli R."/>
        </authorList>
    </citation>
    <scope>NUCLEOTIDE SEQUENCE [LARGE SCALE GENOMIC DNA]</scope>
    <source>
        <strain evidence="2">Col 31</strain>
    </source>
</reference>
<name>A0AAI9Y2B6_9PEZI</name>
<keyword evidence="1" id="KW-1133">Transmembrane helix</keyword>
<keyword evidence="1" id="KW-0812">Transmembrane</keyword>
<proteinExistence type="predicted"/>
<dbReference type="Proteomes" id="UP001239795">
    <property type="component" value="Unassembled WGS sequence"/>
</dbReference>
<protein>
    <submittedName>
        <fullName evidence="2">Uncharacterized protein</fullName>
    </submittedName>
</protein>
<dbReference type="EMBL" id="MLGG01000001">
    <property type="protein sequence ID" value="KAK1468838.1"/>
    <property type="molecule type" value="Genomic_DNA"/>
</dbReference>
<gene>
    <name evidence="2" type="ORF">CMEL01_00605</name>
</gene>
<evidence type="ECO:0000256" key="1">
    <source>
        <dbReference type="SAM" id="Phobius"/>
    </source>
</evidence>